<gene>
    <name evidence="1" type="ORF">O6H91_18G023000</name>
</gene>
<accession>A0ACC2AZW9</accession>
<reference evidence="2" key="1">
    <citation type="journal article" date="2024" name="Proc. Natl. Acad. Sci. U.S.A.">
        <title>Extraordinary preservation of gene collinearity over three hundred million years revealed in homosporous lycophytes.</title>
        <authorList>
            <person name="Li C."/>
            <person name="Wickell D."/>
            <person name="Kuo L.Y."/>
            <person name="Chen X."/>
            <person name="Nie B."/>
            <person name="Liao X."/>
            <person name="Peng D."/>
            <person name="Ji J."/>
            <person name="Jenkins J."/>
            <person name="Williams M."/>
            <person name="Shu S."/>
            <person name="Plott C."/>
            <person name="Barry K."/>
            <person name="Rajasekar S."/>
            <person name="Grimwood J."/>
            <person name="Han X."/>
            <person name="Sun S."/>
            <person name="Hou Z."/>
            <person name="He W."/>
            <person name="Dai G."/>
            <person name="Sun C."/>
            <person name="Schmutz J."/>
            <person name="Leebens-Mack J.H."/>
            <person name="Li F.W."/>
            <person name="Wang L."/>
        </authorList>
    </citation>
    <scope>NUCLEOTIDE SEQUENCE [LARGE SCALE GENOMIC DNA]</scope>
    <source>
        <strain evidence="2">cv. PW_Plant_1</strain>
    </source>
</reference>
<sequence length="235" mass="27161">MGGDSFRIHGWRSTGASNPRAAEDLERWQRQLERWQTWSDYSMAGKGMIHMSKQPSPSMEQQQHSNSSNENPYLRCLCCPKERSEEQCCCLHKALGGLSSEQRFLVRNSTSLTLFYVRNAWKRECAYRTDFSSFLENRCVASLDQRCSSCVDHTALRSENPSLELDHHCSEAITGVRASLELGHCWPLESAGRWPRAVCVCERERERVRERERNKHHHEDLGLMNVMVILSSYHA</sequence>
<comment type="caution">
    <text evidence="1">The sequence shown here is derived from an EMBL/GenBank/DDBJ whole genome shotgun (WGS) entry which is preliminary data.</text>
</comment>
<dbReference type="EMBL" id="CM055109">
    <property type="protein sequence ID" value="KAJ7522692.1"/>
    <property type="molecule type" value="Genomic_DNA"/>
</dbReference>
<evidence type="ECO:0000313" key="1">
    <source>
        <dbReference type="EMBL" id="KAJ7522692.1"/>
    </source>
</evidence>
<dbReference type="Proteomes" id="UP001162992">
    <property type="component" value="Chromosome 18"/>
</dbReference>
<keyword evidence="2" id="KW-1185">Reference proteome</keyword>
<organism evidence="1 2">
    <name type="scientific">Diphasiastrum complanatum</name>
    <name type="common">Issler's clubmoss</name>
    <name type="synonym">Lycopodium complanatum</name>
    <dbReference type="NCBI Taxonomy" id="34168"/>
    <lineage>
        <taxon>Eukaryota</taxon>
        <taxon>Viridiplantae</taxon>
        <taxon>Streptophyta</taxon>
        <taxon>Embryophyta</taxon>
        <taxon>Tracheophyta</taxon>
        <taxon>Lycopodiopsida</taxon>
        <taxon>Lycopodiales</taxon>
        <taxon>Lycopodiaceae</taxon>
        <taxon>Lycopodioideae</taxon>
        <taxon>Diphasiastrum</taxon>
    </lineage>
</organism>
<name>A0ACC2AZW9_DIPCM</name>
<protein>
    <submittedName>
        <fullName evidence="1">Uncharacterized protein</fullName>
    </submittedName>
</protein>
<proteinExistence type="predicted"/>
<evidence type="ECO:0000313" key="2">
    <source>
        <dbReference type="Proteomes" id="UP001162992"/>
    </source>
</evidence>